<reference evidence="2" key="1">
    <citation type="submission" date="2023-07" db="EMBL/GenBank/DDBJ databases">
        <title>Genome content predicts the carbon catabolic preferences of heterotrophic bacteria.</title>
        <authorList>
            <person name="Gralka M."/>
        </authorList>
    </citation>
    <scope>NUCLEOTIDE SEQUENCE</scope>
    <source>
        <strain evidence="2">4G09</strain>
    </source>
</reference>
<dbReference type="Proteomes" id="UP001177212">
    <property type="component" value="Unassembled WGS sequence"/>
</dbReference>
<keyword evidence="3" id="KW-1185">Reference proteome</keyword>
<dbReference type="EMBL" id="JAUYVT010000018">
    <property type="protein sequence ID" value="MDP2566214.1"/>
    <property type="molecule type" value="Genomic_DNA"/>
</dbReference>
<protein>
    <recommendedName>
        <fullName evidence="4">Nuclear transport factor 2 family protein</fullName>
    </recommendedName>
</protein>
<evidence type="ECO:0000313" key="2">
    <source>
        <dbReference type="EMBL" id="MDP2566214.1"/>
    </source>
</evidence>
<dbReference type="RefSeq" id="WP_305472881.1">
    <property type="nucleotide sequence ID" value="NZ_JAUYVT010000018.1"/>
</dbReference>
<comment type="caution">
    <text evidence="2">The sequence shown here is derived from an EMBL/GenBank/DDBJ whole genome shotgun (WGS) entry which is preliminary data.</text>
</comment>
<organism evidence="2 3">
    <name type="scientific">Pseudoalteromonas marina</name>
    <dbReference type="NCBI Taxonomy" id="267375"/>
    <lineage>
        <taxon>Bacteria</taxon>
        <taxon>Pseudomonadati</taxon>
        <taxon>Pseudomonadota</taxon>
        <taxon>Gammaproteobacteria</taxon>
        <taxon>Alteromonadales</taxon>
        <taxon>Pseudoalteromonadaceae</taxon>
        <taxon>Pseudoalteromonas</taxon>
    </lineage>
</organism>
<evidence type="ECO:0008006" key="4">
    <source>
        <dbReference type="Google" id="ProtNLM"/>
    </source>
</evidence>
<feature type="signal peptide" evidence="1">
    <location>
        <begin position="1"/>
        <end position="18"/>
    </location>
</feature>
<proteinExistence type="predicted"/>
<gene>
    <name evidence="2" type="ORF">Q8W34_16320</name>
</gene>
<feature type="chain" id="PRO_5045959509" description="Nuclear transport factor 2 family protein" evidence="1">
    <location>
        <begin position="19"/>
        <end position="148"/>
    </location>
</feature>
<evidence type="ECO:0000256" key="1">
    <source>
        <dbReference type="SAM" id="SignalP"/>
    </source>
</evidence>
<name>A0ABT9FHG8_9GAMM</name>
<evidence type="ECO:0000313" key="3">
    <source>
        <dbReference type="Proteomes" id="UP001177212"/>
    </source>
</evidence>
<accession>A0ABT9FHG8</accession>
<keyword evidence="1" id="KW-0732">Signal</keyword>
<sequence>MKKVILAVAVLISSISHASENAKSFFDEYTKLGSNFDVKVASLYANDAKIHSYRVYPHGTERQMEITGEQWKVLVQRVMPLAKMKNDKSTFKNIAIKPEGNGYKIKAHRYSEKKCYTDKGYYMLLKRTEKGQLEIVEEYMETQPQSDC</sequence>